<comment type="caution">
    <text evidence="1">The sequence shown here is derived from an EMBL/GenBank/DDBJ whole genome shotgun (WGS) entry which is preliminary data.</text>
</comment>
<evidence type="ECO:0000313" key="2">
    <source>
        <dbReference type="Proteomes" id="UP000257109"/>
    </source>
</evidence>
<sequence>MTTNLAESVNSILKDTHNLPITTLIEVTYYRLAKMFMTRQMGNGSVLTCLCFQPQQYFIYGRGCDKFTRRVTYEEF</sequence>
<protein>
    <submittedName>
        <fullName evidence="1">Uncharacterized protein</fullName>
    </submittedName>
</protein>
<feature type="non-terminal residue" evidence="1">
    <location>
        <position position="1"/>
    </location>
</feature>
<accession>A0A371FAQ6</accession>
<dbReference type="AlphaFoldDB" id="A0A371FAQ6"/>
<keyword evidence="2" id="KW-1185">Reference proteome</keyword>
<reference evidence="1" key="1">
    <citation type="submission" date="2018-05" db="EMBL/GenBank/DDBJ databases">
        <title>Draft genome of Mucuna pruriens seed.</title>
        <authorList>
            <person name="Nnadi N.E."/>
            <person name="Vos R."/>
            <person name="Hasami M.H."/>
            <person name="Devisetty U.K."/>
            <person name="Aguiy J.C."/>
        </authorList>
    </citation>
    <scope>NUCLEOTIDE SEQUENCE [LARGE SCALE GENOMIC DNA]</scope>
    <source>
        <strain evidence="1">JCA_2017</strain>
    </source>
</reference>
<dbReference type="OrthoDB" id="1415334at2759"/>
<dbReference type="EMBL" id="QJKJ01009863">
    <property type="protein sequence ID" value="RDX75372.1"/>
    <property type="molecule type" value="Genomic_DNA"/>
</dbReference>
<evidence type="ECO:0000313" key="1">
    <source>
        <dbReference type="EMBL" id="RDX75372.1"/>
    </source>
</evidence>
<organism evidence="1 2">
    <name type="scientific">Mucuna pruriens</name>
    <name type="common">Velvet bean</name>
    <name type="synonym">Dolichos pruriens</name>
    <dbReference type="NCBI Taxonomy" id="157652"/>
    <lineage>
        <taxon>Eukaryota</taxon>
        <taxon>Viridiplantae</taxon>
        <taxon>Streptophyta</taxon>
        <taxon>Embryophyta</taxon>
        <taxon>Tracheophyta</taxon>
        <taxon>Spermatophyta</taxon>
        <taxon>Magnoliopsida</taxon>
        <taxon>eudicotyledons</taxon>
        <taxon>Gunneridae</taxon>
        <taxon>Pentapetalae</taxon>
        <taxon>rosids</taxon>
        <taxon>fabids</taxon>
        <taxon>Fabales</taxon>
        <taxon>Fabaceae</taxon>
        <taxon>Papilionoideae</taxon>
        <taxon>50 kb inversion clade</taxon>
        <taxon>NPAAA clade</taxon>
        <taxon>indigoferoid/millettioid clade</taxon>
        <taxon>Phaseoleae</taxon>
        <taxon>Mucuna</taxon>
    </lineage>
</organism>
<gene>
    <name evidence="1" type="ORF">CR513_44754</name>
</gene>
<name>A0A371FAQ6_MUCPR</name>
<dbReference type="Proteomes" id="UP000257109">
    <property type="component" value="Unassembled WGS sequence"/>
</dbReference>
<proteinExistence type="predicted"/>